<protein>
    <submittedName>
        <fullName evidence="2">Uncharacterized protein</fullName>
    </submittedName>
</protein>
<proteinExistence type="predicted"/>
<keyword evidence="3" id="KW-1185">Reference proteome</keyword>
<dbReference type="Proteomes" id="UP000309340">
    <property type="component" value="Unassembled WGS sequence"/>
</dbReference>
<accession>A0A4U0Y4U0</accession>
<feature type="region of interest" description="Disordered" evidence="1">
    <location>
        <begin position="1"/>
        <end position="43"/>
    </location>
</feature>
<reference evidence="2 3" key="1">
    <citation type="submission" date="2017-03" db="EMBL/GenBank/DDBJ databases">
        <title>Genomes of endolithic fungi from Antarctica.</title>
        <authorList>
            <person name="Coleine C."/>
            <person name="Masonjones S."/>
            <person name="Stajich J.E."/>
        </authorList>
    </citation>
    <scope>NUCLEOTIDE SEQUENCE [LARGE SCALE GENOMIC DNA]</scope>
    <source>
        <strain evidence="2 3">CCFEE 5184</strain>
    </source>
</reference>
<dbReference type="AlphaFoldDB" id="A0A4U0Y4U0"/>
<name>A0A4U0Y4U0_9PEZI</name>
<gene>
    <name evidence="2" type="ORF">B0A55_00107</name>
</gene>
<evidence type="ECO:0000313" key="3">
    <source>
        <dbReference type="Proteomes" id="UP000309340"/>
    </source>
</evidence>
<evidence type="ECO:0000313" key="2">
    <source>
        <dbReference type="EMBL" id="TKA83886.1"/>
    </source>
</evidence>
<evidence type="ECO:0000256" key="1">
    <source>
        <dbReference type="SAM" id="MobiDB-lite"/>
    </source>
</evidence>
<sequence>MAPFDQNLAPMPADISSPPDPKTRPDSPPPPYTEQPTNHWDSNPERLRRFLSYCLAVDYGLETVMPDRLRRDDWSHFMSTSSACYAYWREQRCKSPTMFSTSYLDWPAELSSVRLNRALFTDADKLNLPRPVVVRMLCMFTVCTKVLGRHNQSWIQHISKYHSMQRLATKPSTDRDLVFDIIYPGADDDTTHQQMIAH</sequence>
<organism evidence="2 3">
    <name type="scientific">Friedmanniomyces simplex</name>
    <dbReference type="NCBI Taxonomy" id="329884"/>
    <lineage>
        <taxon>Eukaryota</taxon>
        <taxon>Fungi</taxon>
        <taxon>Dikarya</taxon>
        <taxon>Ascomycota</taxon>
        <taxon>Pezizomycotina</taxon>
        <taxon>Dothideomycetes</taxon>
        <taxon>Dothideomycetidae</taxon>
        <taxon>Mycosphaerellales</taxon>
        <taxon>Teratosphaeriaceae</taxon>
        <taxon>Friedmanniomyces</taxon>
    </lineage>
</organism>
<dbReference type="EMBL" id="NAJQ01000002">
    <property type="protein sequence ID" value="TKA83886.1"/>
    <property type="molecule type" value="Genomic_DNA"/>
</dbReference>
<comment type="caution">
    <text evidence="2">The sequence shown here is derived from an EMBL/GenBank/DDBJ whole genome shotgun (WGS) entry which is preliminary data.</text>
</comment>
<dbReference type="OrthoDB" id="3946206at2759"/>